<reference evidence="1 2" key="1">
    <citation type="submission" date="2017-08" db="EMBL/GenBank/DDBJ databases">
        <title>Genomic and metabolic characterisation of spoilage-associated Pseudomonas species.</title>
        <authorList>
            <person name="Stanborough T."/>
            <person name="Fegan N."/>
            <person name="Powell S.M."/>
            <person name="Singh T."/>
            <person name="Tamplin M.L."/>
            <person name="Chandry P.S."/>
        </authorList>
    </citation>
    <scope>NUCLEOTIDE SEQUENCE [LARGE SCALE GENOMIC DNA]</scope>
    <source>
        <strain evidence="1 2">F1820</strain>
    </source>
</reference>
<comment type="caution">
    <text evidence="1">The sequence shown here is derived from an EMBL/GenBank/DDBJ whole genome shotgun (WGS) entry which is preliminary data.</text>
</comment>
<name>A0A266M130_PSEFR</name>
<protein>
    <submittedName>
        <fullName evidence="1">Lipopolysaccharide kinase</fullName>
    </submittedName>
</protein>
<proteinExistence type="predicted"/>
<dbReference type="GO" id="GO:0016301">
    <property type="term" value="F:kinase activity"/>
    <property type="evidence" value="ECO:0007669"/>
    <property type="project" value="UniProtKB-KW"/>
</dbReference>
<dbReference type="RefSeq" id="WP_095028050.1">
    <property type="nucleotide sequence ID" value="NZ_NQKL01000002.1"/>
</dbReference>
<sequence length="250" mass="28507">MTDFIAEADRALLERNGLADFDALWAVQLEAVDEPNTSGGGWSSVFRMDLEGRGFYLKRQSNYLTRTLHSPLGEPTFAREFRNIQRYQQMGIPALEAVFFGERKVAGERRAVLMTRALDGWSDLDSLLEQWPQLTDEQQQAIVRECGLLARRVHAARQVHGCFYPKHIFLQADGAGYRAQLIDLEKTRPLLLGQRDRVKDIEPLLRRAHAWGEAEVRALLAAYLDQPMDSGLVDAWLARLHVRRSHKGAR</sequence>
<keyword evidence="1" id="KW-0418">Kinase</keyword>
<evidence type="ECO:0000313" key="2">
    <source>
        <dbReference type="Proteomes" id="UP000216113"/>
    </source>
</evidence>
<dbReference type="PIRSF" id="PIRSF026326">
    <property type="entry name" value="InaA"/>
    <property type="match status" value="1"/>
</dbReference>
<dbReference type="SUPFAM" id="SSF56112">
    <property type="entry name" value="Protein kinase-like (PK-like)"/>
    <property type="match status" value="1"/>
</dbReference>
<dbReference type="EMBL" id="NQKL01000002">
    <property type="protein sequence ID" value="OZY43337.1"/>
    <property type="molecule type" value="Genomic_DNA"/>
</dbReference>
<keyword evidence="1" id="KW-0808">Transferase</keyword>
<dbReference type="InterPro" id="IPR027023">
    <property type="entry name" value="Put_LipoPS_kinase_InaA"/>
</dbReference>
<evidence type="ECO:0000313" key="1">
    <source>
        <dbReference type="EMBL" id="OZY43337.1"/>
    </source>
</evidence>
<dbReference type="AlphaFoldDB" id="A0A266M130"/>
<dbReference type="Pfam" id="PF06293">
    <property type="entry name" value="Kdo"/>
    <property type="match status" value="1"/>
</dbReference>
<dbReference type="Proteomes" id="UP000216113">
    <property type="component" value="Unassembled WGS sequence"/>
</dbReference>
<organism evidence="1 2">
    <name type="scientific">Pseudomonas fragi</name>
    <dbReference type="NCBI Taxonomy" id="296"/>
    <lineage>
        <taxon>Bacteria</taxon>
        <taxon>Pseudomonadati</taxon>
        <taxon>Pseudomonadota</taxon>
        <taxon>Gammaproteobacteria</taxon>
        <taxon>Pseudomonadales</taxon>
        <taxon>Pseudomonadaceae</taxon>
        <taxon>Pseudomonas</taxon>
    </lineage>
</organism>
<gene>
    <name evidence="1" type="ORF">CJF43_03995</name>
</gene>
<accession>A0A266M130</accession>
<dbReference type="InterPro" id="IPR011009">
    <property type="entry name" value="Kinase-like_dom_sf"/>
</dbReference>